<feature type="compositionally biased region" description="Basic and acidic residues" evidence="8">
    <location>
        <begin position="29"/>
        <end position="41"/>
    </location>
</feature>
<evidence type="ECO:0000256" key="7">
    <source>
        <dbReference type="PROSITE-ProRule" id="PRU10141"/>
    </source>
</evidence>
<evidence type="ECO:0000256" key="3">
    <source>
        <dbReference type="ARBA" id="ARBA00022679"/>
    </source>
</evidence>
<evidence type="ECO:0000256" key="1">
    <source>
        <dbReference type="ARBA" id="ARBA00006485"/>
    </source>
</evidence>
<feature type="region of interest" description="Disordered" evidence="8">
    <location>
        <begin position="1058"/>
        <end position="1105"/>
    </location>
</feature>
<evidence type="ECO:0000256" key="5">
    <source>
        <dbReference type="ARBA" id="ARBA00022777"/>
    </source>
</evidence>
<keyword evidence="6 7" id="KW-0067">ATP-binding</keyword>
<dbReference type="Pfam" id="PF00069">
    <property type="entry name" value="Pkinase"/>
    <property type="match status" value="2"/>
</dbReference>
<dbReference type="FunFam" id="1.10.510.10:FF:000624">
    <property type="entry name" value="Mitogen-activated protein kinase"/>
    <property type="match status" value="2"/>
</dbReference>
<feature type="domain" description="Protein kinase" evidence="9">
    <location>
        <begin position="649"/>
        <end position="923"/>
    </location>
</feature>
<dbReference type="InterPro" id="IPR017441">
    <property type="entry name" value="Protein_kinase_ATP_BS"/>
</dbReference>
<dbReference type="InterPro" id="IPR011009">
    <property type="entry name" value="Kinase-like_dom_sf"/>
</dbReference>
<evidence type="ECO:0000313" key="10">
    <source>
        <dbReference type="EMBL" id="WMV36826.1"/>
    </source>
</evidence>
<dbReference type="GO" id="GO:0000307">
    <property type="term" value="C:cyclin-dependent protein kinase holoenzyme complex"/>
    <property type="evidence" value="ECO:0007669"/>
    <property type="project" value="TreeGrafter"/>
</dbReference>
<dbReference type="PROSITE" id="PS00107">
    <property type="entry name" value="PROTEIN_KINASE_ATP"/>
    <property type="match status" value="1"/>
</dbReference>
<evidence type="ECO:0000256" key="8">
    <source>
        <dbReference type="SAM" id="MobiDB-lite"/>
    </source>
</evidence>
<dbReference type="Gene3D" id="3.30.200.20">
    <property type="entry name" value="Phosphorylase Kinase, domain 1"/>
    <property type="match status" value="2"/>
</dbReference>
<feature type="compositionally biased region" description="Polar residues" evidence="8">
    <location>
        <begin position="1073"/>
        <end position="1088"/>
    </location>
</feature>
<dbReference type="GO" id="GO:0005634">
    <property type="term" value="C:nucleus"/>
    <property type="evidence" value="ECO:0007669"/>
    <property type="project" value="TreeGrafter"/>
</dbReference>
<dbReference type="InterPro" id="IPR050108">
    <property type="entry name" value="CDK"/>
</dbReference>
<evidence type="ECO:0000259" key="9">
    <source>
        <dbReference type="PROSITE" id="PS50011"/>
    </source>
</evidence>
<proteinExistence type="inferred from homology"/>
<feature type="domain" description="Protein kinase" evidence="9">
    <location>
        <begin position="93"/>
        <end position="376"/>
    </location>
</feature>
<feature type="compositionally biased region" description="Polar residues" evidence="8">
    <location>
        <begin position="991"/>
        <end position="1007"/>
    </location>
</feature>
<dbReference type="EMBL" id="CP133618">
    <property type="protein sequence ID" value="WMV36826.1"/>
    <property type="molecule type" value="Genomic_DNA"/>
</dbReference>
<feature type="region of interest" description="Disordered" evidence="8">
    <location>
        <begin position="968"/>
        <end position="1031"/>
    </location>
</feature>
<name>A0AAF0R7A5_SOLVR</name>
<keyword evidence="11" id="KW-1185">Reference proteome</keyword>
<dbReference type="InterPro" id="IPR008266">
    <property type="entry name" value="Tyr_kinase_AS"/>
</dbReference>
<keyword evidence="5" id="KW-0418">Kinase</keyword>
<evidence type="ECO:0000256" key="2">
    <source>
        <dbReference type="ARBA" id="ARBA00022527"/>
    </source>
</evidence>
<feature type="binding site" evidence="7">
    <location>
        <position position="122"/>
    </location>
    <ligand>
        <name>ATP</name>
        <dbReference type="ChEBI" id="CHEBI:30616"/>
    </ligand>
</feature>
<keyword evidence="3" id="KW-0808">Transferase</keyword>
<accession>A0AAF0R7A5</accession>
<evidence type="ECO:0000313" key="11">
    <source>
        <dbReference type="Proteomes" id="UP001234989"/>
    </source>
</evidence>
<dbReference type="Gene3D" id="1.10.510.10">
    <property type="entry name" value="Transferase(Phosphotransferase) domain 1"/>
    <property type="match status" value="2"/>
</dbReference>
<dbReference type="GO" id="GO:0005524">
    <property type="term" value="F:ATP binding"/>
    <property type="evidence" value="ECO:0007669"/>
    <property type="project" value="UniProtKB-UniRule"/>
</dbReference>
<feature type="region of interest" description="Disordered" evidence="8">
    <location>
        <begin position="1"/>
        <end position="53"/>
    </location>
</feature>
<dbReference type="InterPro" id="IPR008271">
    <property type="entry name" value="Ser/Thr_kinase_AS"/>
</dbReference>
<dbReference type="Proteomes" id="UP001234989">
    <property type="component" value="Chromosome 7"/>
</dbReference>
<dbReference type="AlphaFoldDB" id="A0AAF0R7A5"/>
<dbReference type="PANTHER" id="PTHR24056">
    <property type="entry name" value="CELL DIVISION PROTEIN KINASE"/>
    <property type="match status" value="1"/>
</dbReference>
<dbReference type="GO" id="GO:0008353">
    <property type="term" value="F:RNA polymerase II CTD heptapeptide repeat kinase activity"/>
    <property type="evidence" value="ECO:0007669"/>
    <property type="project" value="TreeGrafter"/>
</dbReference>
<dbReference type="InterPro" id="IPR000719">
    <property type="entry name" value="Prot_kinase_dom"/>
</dbReference>
<keyword evidence="2" id="KW-0723">Serine/threonine-protein kinase</keyword>
<keyword evidence="4 7" id="KW-0547">Nucleotide-binding</keyword>
<sequence>MGSSHGKFSSNRDESVKASLITKSGLNREVAKGIEDQKEENSSTMRKRLNPRLSRGVPKGLESELVAAGWPKWLVDVASEALIGWLPRTPDTFEKIHKIGQGSYSNVYKARDCLLNKIVVLKKVCADNLDPGSFKFMAREIVLLRRLGDHPNVIKLEGVVPSKMACSLVFDCMEYDLKGIQEQKGVKLSEPEIKCYMNQLLKGLDHCHSRGILHRDVKTSNLLVNKDGILKIADFGLSTFFDPEQSIPLTNIIGTLWYRPPELLLGLNHYGVGVDLWGVGCVLGELFTGKPIMPGKTEFEQLYYIFKLCGSPSDECWLKSDLPNASILKPQMPYRRQIQATFHDLPAAAVGLMDTLLSIEPEYRGTAALALQGEFFTSEPFACDPLSLPRCPPRNEMDAKETKMIREFNAGLQRSVDRRRLRNRLEKTNEKVSGGVLNEATDSYTQRSATTHQSDNQRDLLRECNDMILKAVTCGRLEKGLIAKVNVHDSNGKKSHSVGPSTNMQGLPRKHWTMFDTEKKAEGEGNNSKLEKNQLIEQLLPPAESDGLNFLEDNHYCGPLSSTSKPIDVDRILREHDRQIQESVERAKQQKKLVIEATVASGSAVSTTTHVVQFNHVSQLPIKLQEEKEEILHTRRRKPNPRLSRGVPKRIEGKIDQETYSNVYKAHDCLLNKVVALKKVSLDNLDPKSVKFMAREIIILRRLGEHPNVIKLEGLATSRLSSSLYLVFYCIEYDLKGILKHKSVKFSEPEIKCYMHQLLKGLDHCHSRGILHRDITTSNLLVNKDGILKIADFGLSTFFDPEQSIPLTSHIVTLWYRPPELLLGSNSYGVGVDLWGVSCVLGELFTGKPIMPGKTEVDQLHKIFKLCGSPSDDFWLLSKLPNANIFKPIEPYRWILHGLMDTLLSIKAEYRGTAALALQTEFFTTEPFACDTSTEANAELQSNIGRRQLITHSKAWNRLEKTNEYVSGGVLNEGTNSSASFQEARRKEGSKSCTQKSATPHQRNNQRAIRKEPIHDIKGKKKRLGPISDPSDKMYDLLREHDDMMIFKTATLASLEKGSTAKGNDHDSKGKTSRSLGPSTSSNDQISTLLPEKWTNMQGLPREQEARVLKDHDILKDNKYFGPLPSASKPIDVDRILRAHDQQIQESVERAKQQKN</sequence>
<dbReference type="PANTHER" id="PTHR24056:SF526">
    <property type="entry name" value="PROTEIN KINASE DOMAIN-CONTAINING PROTEIN"/>
    <property type="match status" value="1"/>
</dbReference>
<dbReference type="GO" id="GO:0032968">
    <property type="term" value="P:positive regulation of transcription elongation by RNA polymerase II"/>
    <property type="evidence" value="ECO:0007669"/>
    <property type="project" value="TreeGrafter"/>
</dbReference>
<dbReference type="SUPFAM" id="SSF56112">
    <property type="entry name" value="Protein kinase-like (PK-like)"/>
    <property type="match status" value="2"/>
</dbReference>
<evidence type="ECO:0000256" key="6">
    <source>
        <dbReference type="ARBA" id="ARBA00022840"/>
    </source>
</evidence>
<organism evidence="10 11">
    <name type="scientific">Solanum verrucosum</name>
    <dbReference type="NCBI Taxonomy" id="315347"/>
    <lineage>
        <taxon>Eukaryota</taxon>
        <taxon>Viridiplantae</taxon>
        <taxon>Streptophyta</taxon>
        <taxon>Embryophyta</taxon>
        <taxon>Tracheophyta</taxon>
        <taxon>Spermatophyta</taxon>
        <taxon>Magnoliopsida</taxon>
        <taxon>eudicotyledons</taxon>
        <taxon>Gunneridae</taxon>
        <taxon>Pentapetalae</taxon>
        <taxon>asterids</taxon>
        <taxon>lamiids</taxon>
        <taxon>Solanales</taxon>
        <taxon>Solanaceae</taxon>
        <taxon>Solanoideae</taxon>
        <taxon>Solaneae</taxon>
        <taxon>Solanum</taxon>
    </lineage>
</organism>
<dbReference type="PROSITE" id="PS50011">
    <property type="entry name" value="PROTEIN_KINASE_DOM"/>
    <property type="match status" value="2"/>
</dbReference>
<gene>
    <name evidence="10" type="ORF">MTR67_030211</name>
</gene>
<comment type="similarity">
    <text evidence="1">Belongs to the protein kinase superfamily. CMGC Ser/Thr protein kinase family. CDC2/CDKX subfamily.</text>
</comment>
<dbReference type="SMART" id="SM00220">
    <property type="entry name" value="S_TKc"/>
    <property type="match status" value="2"/>
</dbReference>
<evidence type="ECO:0000256" key="4">
    <source>
        <dbReference type="ARBA" id="ARBA00022741"/>
    </source>
</evidence>
<dbReference type="PROSITE" id="PS00108">
    <property type="entry name" value="PROTEIN_KINASE_ST"/>
    <property type="match status" value="1"/>
</dbReference>
<dbReference type="PROSITE" id="PS00109">
    <property type="entry name" value="PROTEIN_KINASE_TYR"/>
    <property type="match status" value="1"/>
</dbReference>
<reference evidence="10" key="1">
    <citation type="submission" date="2023-08" db="EMBL/GenBank/DDBJ databases">
        <title>A de novo genome assembly of Solanum verrucosum Schlechtendal, a Mexican diploid species geographically isolated from the other diploid A-genome species in potato relatives.</title>
        <authorList>
            <person name="Hosaka K."/>
        </authorList>
    </citation>
    <scope>NUCLEOTIDE SEQUENCE</scope>
    <source>
        <tissue evidence="10">Young leaves</tissue>
    </source>
</reference>
<protein>
    <recommendedName>
        <fullName evidence="9">Protein kinase domain-containing protein</fullName>
    </recommendedName>
</protein>